<sequence length="74" mass="8437">MMKSAMMKLSFSKKKLVPLILFPKERKNLKFLVDLIKEGKMKTVVDSNYPLMEAEQAWAKMKGGHATGKIIIEP</sequence>
<evidence type="ECO:0000313" key="1">
    <source>
        <dbReference type="EMBL" id="OVA01638.1"/>
    </source>
</evidence>
<dbReference type="InterPro" id="IPR052733">
    <property type="entry name" value="Chloroplast_QOR"/>
</dbReference>
<accession>A0A200PTV7</accession>
<dbReference type="OMA" id="AVWFERY"/>
<dbReference type="Proteomes" id="UP000195402">
    <property type="component" value="Unassembled WGS sequence"/>
</dbReference>
<dbReference type="InParanoid" id="A0A200PTV7"/>
<reference evidence="1 2" key="1">
    <citation type="journal article" date="2017" name="Mol. Plant">
        <title>The Genome of Medicinal Plant Macleaya cordata Provides New Insights into Benzylisoquinoline Alkaloids Metabolism.</title>
        <authorList>
            <person name="Liu X."/>
            <person name="Liu Y."/>
            <person name="Huang P."/>
            <person name="Ma Y."/>
            <person name="Qing Z."/>
            <person name="Tang Q."/>
            <person name="Cao H."/>
            <person name="Cheng P."/>
            <person name="Zheng Y."/>
            <person name="Yuan Z."/>
            <person name="Zhou Y."/>
            <person name="Liu J."/>
            <person name="Tang Z."/>
            <person name="Zhuo Y."/>
            <person name="Zhang Y."/>
            <person name="Yu L."/>
            <person name="Huang J."/>
            <person name="Yang P."/>
            <person name="Peng Q."/>
            <person name="Zhang J."/>
            <person name="Jiang W."/>
            <person name="Zhang Z."/>
            <person name="Lin K."/>
            <person name="Ro D.K."/>
            <person name="Chen X."/>
            <person name="Xiong X."/>
            <person name="Shang Y."/>
            <person name="Huang S."/>
            <person name="Zeng J."/>
        </authorList>
    </citation>
    <scope>NUCLEOTIDE SEQUENCE [LARGE SCALE GENOMIC DNA]</scope>
    <source>
        <strain evidence="2">cv. BLH2017</strain>
        <tissue evidence="1">Root</tissue>
    </source>
</reference>
<keyword evidence="2" id="KW-1185">Reference proteome</keyword>
<dbReference type="EMBL" id="MVGT01004040">
    <property type="protein sequence ID" value="OVA01638.1"/>
    <property type="molecule type" value="Genomic_DNA"/>
</dbReference>
<organism evidence="1 2">
    <name type="scientific">Macleaya cordata</name>
    <name type="common">Five-seeded plume-poppy</name>
    <name type="synonym">Bocconia cordata</name>
    <dbReference type="NCBI Taxonomy" id="56857"/>
    <lineage>
        <taxon>Eukaryota</taxon>
        <taxon>Viridiplantae</taxon>
        <taxon>Streptophyta</taxon>
        <taxon>Embryophyta</taxon>
        <taxon>Tracheophyta</taxon>
        <taxon>Spermatophyta</taxon>
        <taxon>Magnoliopsida</taxon>
        <taxon>Ranunculales</taxon>
        <taxon>Papaveraceae</taxon>
        <taxon>Papaveroideae</taxon>
        <taxon>Macleaya</taxon>
    </lineage>
</organism>
<dbReference type="AlphaFoldDB" id="A0A200PTV7"/>
<dbReference type="OrthoDB" id="48317at2759"/>
<proteinExistence type="predicted"/>
<dbReference type="Pfam" id="PF13602">
    <property type="entry name" value="ADH_zinc_N_2"/>
    <property type="match status" value="1"/>
</dbReference>
<gene>
    <name evidence="1" type="ORF">BVC80_9073g75</name>
</gene>
<protein>
    <submittedName>
        <fullName evidence="1">Alcohol dehydrogenase superfamily</fullName>
    </submittedName>
</protein>
<dbReference type="PANTHER" id="PTHR44013:SF1">
    <property type="entry name" value="ZINC-TYPE ALCOHOL DEHYDROGENASE-LIKE PROTEIN C16A3.02C"/>
    <property type="match status" value="1"/>
</dbReference>
<name>A0A200PTV7_MACCD</name>
<comment type="caution">
    <text evidence="1">The sequence shown here is derived from an EMBL/GenBank/DDBJ whole genome shotgun (WGS) entry which is preliminary data.</text>
</comment>
<evidence type="ECO:0000313" key="2">
    <source>
        <dbReference type="Proteomes" id="UP000195402"/>
    </source>
</evidence>
<dbReference type="Gene3D" id="3.40.50.720">
    <property type="entry name" value="NAD(P)-binding Rossmann-like Domain"/>
    <property type="match status" value="1"/>
</dbReference>
<dbReference type="PANTHER" id="PTHR44013">
    <property type="entry name" value="ZINC-TYPE ALCOHOL DEHYDROGENASE-LIKE PROTEIN C16A3.02C"/>
    <property type="match status" value="1"/>
</dbReference>
<dbReference type="Gene3D" id="3.90.180.10">
    <property type="entry name" value="Medium-chain alcohol dehydrogenases, catalytic domain"/>
    <property type="match status" value="1"/>
</dbReference>
<dbReference type="STRING" id="56857.A0A200PTV7"/>